<dbReference type="EMBL" id="SNRW01003167">
    <property type="protein sequence ID" value="KAA6390608.1"/>
    <property type="molecule type" value="Genomic_DNA"/>
</dbReference>
<sequence length="256" mass="29390">MVPELDIKACAAVLATFQRKSLSQLVRDTIAFMKNLKFYLLPNTIFCERFQYPESLFSLLMKEQLEEKHEVGKESPDMSWVVRSLFQLDVSRMFVYYFTRRHPDEIEIVRTSPREYRQRKYSWGLAVLISNVDENGIWALSDGGVKHFLVPASIMHDVSSYVVDRAEGKISVYTGITLSGECIKLLIITKGDVTDKDLLIQGFVQGKYAVVYSSGTGNLNSDLFIRWLKECYFLDFEAKRIAIKQRNALAILLTDS</sequence>
<evidence type="ECO:0000313" key="2">
    <source>
        <dbReference type="Proteomes" id="UP000324800"/>
    </source>
</evidence>
<accession>A0A5J4W6Z0</accession>
<gene>
    <name evidence="1" type="ORF">EZS28_013865</name>
</gene>
<evidence type="ECO:0008006" key="3">
    <source>
        <dbReference type="Google" id="ProtNLM"/>
    </source>
</evidence>
<dbReference type="Proteomes" id="UP000324800">
    <property type="component" value="Unassembled WGS sequence"/>
</dbReference>
<comment type="caution">
    <text evidence="1">The sequence shown here is derived from an EMBL/GenBank/DDBJ whole genome shotgun (WGS) entry which is preliminary data.</text>
</comment>
<protein>
    <recommendedName>
        <fullName evidence="3">DDE-1 domain-containing protein</fullName>
    </recommendedName>
</protein>
<name>A0A5J4W6Z0_9EUKA</name>
<dbReference type="OrthoDB" id="10065929at2759"/>
<evidence type="ECO:0000313" key="1">
    <source>
        <dbReference type="EMBL" id="KAA6390608.1"/>
    </source>
</evidence>
<dbReference type="AlphaFoldDB" id="A0A5J4W6Z0"/>
<reference evidence="1 2" key="1">
    <citation type="submission" date="2019-03" db="EMBL/GenBank/DDBJ databases">
        <title>Single cell metagenomics reveals metabolic interactions within the superorganism composed of flagellate Streblomastix strix and complex community of Bacteroidetes bacteria on its surface.</title>
        <authorList>
            <person name="Treitli S.C."/>
            <person name="Kolisko M."/>
            <person name="Husnik F."/>
            <person name="Keeling P."/>
            <person name="Hampl V."/>
        </authorList>
    </citation>
    <scope>NUCLEOTIDE SEQUENCE [LARGE SCALE GENOMIC DNA]</scope>
    <source>
        <strain evidence="1">ST1C</strain>
    </source>
</reference>
<organism evidence="1 2">
    <name type="scientific">Streblomastix strix</name>
    <dbReference type="NCBI Taxonomy" id="222440"/>
    <lineage>
        <taxon>Eukaryota</taxon>
        <taxon>Metamonada</taxon>
        <taxon>Preaxostyla</taxon>
        <taxon>Oxymonadida</taxon>
        <taxon>Streblomastigidae</taxon>
        <taxon>Streblomastix</taxon>
    </lineage>
</organism>
<proteinExistence type="predicted"/>